<keyword evidence="2 7" id="KW-0418">Kinase</keyword>
<reference evidence="7 8" key="1">
    <citation type="submission" date="2019-06" db="EMBL/GenBank/DDBJ databases">
        <authorList>
            <person name="Li J."/>
        </authorList>
    </citation>
    <scope>NUCLEOTIDE SEQUENCE [LARGE SCALE GENOMIC DNA]</scope>
    <source>
        <strain evidence="7 8">LMG 28165</strain>
    </source>
</reference>
<feature type="transmembrane region" description="Helical" evidence="5">
    <location>
        <begin position="121"/>
        <end position="140"/>
    </location>
</feature>
<evidence type="ECO:0000259" key="6">
    <source>
        <dbReference type="PROSITE" id="PS50109"/>
    </source>
</evidence>
<proteinExistence type="predicted"/>
<keyword evidence="5" id="KW-0812">Transmembrane</keyword>
<sequence length="379" mass="40200">MRSGIHIFTAVLLLVAIATSFQMSLVDAALNLIVITAFAAAYFLGSISVDTWSETARQGWMVLLTGLWIAEMFVAPVGVYLVFTLYFVYLQLLDDTAGVMSVLFATSVAIIMQIPGGLTFGGLMGPAVSAVVSLAIHFAFRTLSRISSEREVLLRQLMDTREQLARSEHEAGVIAERQRLAHEIHDTVAQGLSSIQLLLHAAERELKTLDQPQVAAAITRIQQARSASSDNLAEARAMIAALQPASLEDGTLTAALHRLAQSLGSAGQLDISVEVDGDPYDLPMGVEAALLRIAQGAVGNVVKHAQASKARITITYGPGEVRLDVVDNGRGFDPSGVDPQFGHVGLDAIRRRAAEQGGRVEIESAPGGPTAVSAALPTA</sequence>
<evidence type="ECO:0000256" key="2">
    <source>
        <dbReference type="ARBA" id="ARBA00022777"/>
    </source>
</evidence>
<dbReference type="Pfam" id="PF07730">
    <property type="entry name" value="HisKA_3"/>
    <property type="match status" value="1"/>
</dbReference>
<protein>
    <submittedName>
        <fullName evidence="7">Sensor histidine kinase</fullName>
    </submittedName>
</protein>
<dbReference type="PROSITE" id="PS50109">
    <property type="entry name" value="HIS_KIN"/>
    <property type="match status" value="1"/>
</dbReference>
<dbReference type="PANTHER" id="PTHR24421">
    <property type="entry name" value="NITRATE/NITRITE SENSOR PROTEIN NARX-RELATED"/>
    <property type="match status" value="1"/>
</dbReference>
<evidence type="ECO:0000256" key="1">
    <source>
        <dbReference type="ARBA" id="ARBA00022679"/>
    </source>
</evidence>
<name>A0A5C4U2E6_9CORY</name>
<keyword evidence="1" id="KW-0808">Transferase</keyword>
<dbReference type="Proteomes" id="UP000312032">
    <property type="component" value="Unassembled WGS sequence"/>
</dbReference>
<dbReference type="GO" id="GO:0016020">
    <property type="term" value="C:membrane"/>
    <property type="evidence" value="ECO:0007669"/>
    <property type="project" value="InterPro"/>
</dbReference>
<dbReference type="InterPro" id="IPR005467">
    <property type="entry name" value="His_kinase_dom"/>
</dbReference>
<dbReference type="SMART" id="SM00387">
    <property type="entry name" value="HATPase_c"/>
    <property type="match status" value="1"/>
</dbReference>
<dbReference type="GO" id="GO:0046983">
    <property type="term" value="F:protein dimerization activity"/>
    <property type="evidence" value="ECO:0007669"/>
    <property type="project" value="InterPro"/>
</dbReference>
<organism evidence="7 8">
    <name type="scientific">Corynebacterium tapiri</name>
    <dbReference type="NCBI Taxonomy" id="1448266"/>
    <lineage>
        <taxon>Bacteria</taxon>
        <taxon>Bacillati</taxon>
        <taxon>Actinomycetota</taxon>
        <taxon>Actinomycetes</taxon>
        <taxon>Mycobacteriales</taxon>
        <taxon>Corynebacteriaceae</taxon>
        <taxon>Corynebacterium</taxon>
    </lineage>
</organism>
<accession>A0A5C4U2E6</accession>
<feature type="transmembrane region" description="Helical" evidence="5">
    <location>
        <begin position="61"/>
        <end position="90"/>
    </location>
</feature>
<dbReference type="AlphaFoldDB" id="A0A5C4U2E6"/>
<keyword evidence="5" id="KW-1133">Transmembrane helix</keyword>
<keyword evidence="8" id="KW-1185">Reference proteome</keyword>
<dbReference type="PANTHER" id="PTHR24421:SF62">
    <property type="entry name" value="SENSORY TRANSDUCTION HISTIDINE KINASE"/>
    <property type="match status" value="1"/>
</dbReference>
<evidence type="ECO:0000256" key="3">
    <source>
        <dbReference type="ARBA" id="ARBA00023012"/>
    </source>
</evidence>
<dbReference type="CDD" id="cd16917">
    <property type="entry name" value="HATPase_UhpB-NarQ-NarX-like"/>
    <property type="match status" value="1"/>
</dbReference>
<dbReference type="OrthoDB" id="144293at2"/>
<feature type="domain" description="Histidine kinase" evidence="6">
    <location>
        <begin position="179"/>
        <end position="379"/>
    </location>
</feature>
<dbReference type="Gene3D" id="3.30.565.10">
    <property type="entry name" value="Histidine kinase-like ATPase, C-terminal domain"/>
    <property type="match status" value="1"/>
</dbReference>
<gene>
    <name evidence="7" type="ORF">FHE74_10180</name>
</gene>
<evidence type="ECO:0000313" key="8">
    <source>
        <dbReference type="Proteomes" id="UP000312032"/>
    </source>
</evidence>
<dbReference type="InterPro" id="IPR017205">
    <property type="entry name" value="Sig_transdc_His_kinase_ChrS"/>
</dbReference>
<evidence type="ECO:0000256" key="4">
    <source>
        <dbReference type="SAM" id="MobiDB-lite"/>
    </source>
</evidence>
<dbReference type="Gene3D" id="1.20.5.1930">
    <property type="match status" value="1"/>
</dbReference>
<dbReference type="InterPro" id="IPR050482">
    <property type="entry name" value="Sensor_HK_TwoCompSys"/>
</dbReference>
<dbReference type="InterPro" id="IPR036890">
    <property type="entry name" value="HATPase_C_sf"/>
</dbReference>
<feature type="transmembrane region" description="Helical" evidence="5">
    <location>
        <begin position="96"/>
        <end position="114"/>
    </location>
</feature>
<dbReference type="InterPro" id="IPR003594">
    <property type="entry name" value="HATPase_dom"/>
</dbReference>
<dbReference type="EMBL" id="VDHJ01000019">
    <property type="protein sequence ID" value="TNL94651.1"/>
    <property type="molecule type" value="Genomic_DNA"/>
</dbReference>
<dbReference type="PIRSF" id="PIRSF037434">
    <property type="entry name" value="STHK_ChrS"/>
    <property type="match status" value="1"/>
</dbReference>
<evidence type="ECO:0000313" key="7">
    <source>
        <dbReference type="EMBL" id="TNL94651.1"/>
    </source>
</evidence>
<dbReference type="SUPFAM" id="SSF55874">
    <property type="entry name" value="ATPase domain of HSP90 chaperone/DNA topoisomerase II/histidine kinase"/>
    <property type="match status" value="1"/>
</dbReference>
<dbReference type="GO" id="GO:0000155">
    <property type="term" value="F:phosphorelay sensor kinase activity"/>
    <property type="evidence" value="ECO:0007669"/>
    <property type="project" value="InterPro"/>
</dbReference>
<feature type="region of interest" description="Disordered" evidence="4">
    <location>
        <begin position="355"/>
        <end position="379"/>
    </location>
</feature>
<keyword evidence="3" id="KW-0902">Two-component regulatory system</keyword>
<comment type="caution">
    <text evidence="7">The sequence shown here is derived from an EMBL/GenBank/DDBJ whole genome shotgun (WGS) entry which is preliminary data.</text>
</comment>
<feature type="transmembrane region" description="Helical" evidence="5">
    <location>
        <begin position="28"/>
        <end position="49"/>
    </location>
</feature>
<evidence type="ECO:0000256" key="5">
    <source>
        <dbReference type="SAM" id="Phobius"/>
    </source>
</evidence>
<dbReference type="Pfam" id="PF02518">
    <property type="entry name" value="HATPase_c"/>
    <property type="match status" value="1"/>
</dbReference>
<dbReference type="InterPro" id="IPR011712">
    <property type="entry name" value="Sig_transdc_His_kin_sub3_dim/P"/>
</dbReference>
<keyword evidence="5" id="KW-0472">Membrane</keyword>